<evidence type="ECO:0000256" key="3">
    <source>
        <dbReference type="ARBA" id="ARBA00022737"/>
    </source>
</evidence>
<dbReference type="SUPFAM" id="SSF48452">
    <property type="entry name" value="TPR-like"/>
    <property type="match status" value="1"/>
</dbReference>
<keyword evidence="5 8" id="KW-0697">Rotamase</keyword>
<dbReference type="EC" id="5.2.1.8" evidence="2 8"/>
<keyword evidence="13" id="KW-1185">Reference proteome</keyword>
<keyword evidence="4 9" id="KW-0802">TPR repeat</keyword>
<name>F1A3P1_DICPU</name>
<proteinExistence type="predicted"/>
<sequence length="437" mass="50402">MLYRKSKTATTTTNIFNNEEKNSIENEINKTIKLTTDNGISKIIKTSGNGTNFPFDGDQVYIHFIGKTIDGTIFENTREKSSFSFILGSPEEPIKGFNYAIKSMKKGEISTFTIRAKYAYGSVGNGDLVPPNATCIYEIELISFNNNCDISTEKDGSILKKILTNSIETNNDNNNGQQLPKYESKVLASFNIINSENKEILDKRDKYSFKIGEDTAILDLIELIIETMQKGETSRVEINYIKFIESLKRKPIESLPKHYKDLIKQSEISTSTDKIIVEITLHDFQLEKDKYQYRVDELIEQGLKRKEEGNVYFKSKYYSMAINKYKKAIEFYEFDYGLSNEEKEKIKELKVACLSNQTVCLLVNKQWNQVLKNTLKVLELDEKHIKSLNSRAKAYRELGKLDYAMLELQRVLKIDSRNKDAINEINEINKLKEIKKK</sequence>
<evidence type="ECO:0000313" key="13">
    <source>
        <dbReference type="Proteomes" id="UP000001064"/>
    </source>
</evidence>
<dbReference type="eggNOG" id="KOG0543">
    <property type="taxonomic scope" value="Eukaryota"/>
</dbReference>
<dbReference type="PROSITE" id="PS50237">
    <property type="entry name" value="HECT"/>
    <property type="match status" value="1"/>
</dbReference>
<dbReference type="PANTHER" id="PTHR46512:SF9">
    <property type="entry name" value="PEPTIDYLPROLYL ISOMERASE"/>
    <property type="match status" value="1"/>
</dbReference>
<keyword evidence="6 8" id="KW-0413">Isomerase</keyword>
<dbReference type="Gene3D" id="1.25.40.10">
    <property type="entry name" value="Tetratricopeptide repeat domain"/>
    <property type="match status" value="1"/>
</dbReference>
<organism evidence="12 13">
    <name type="scientific">Dictyostelium purpureum</name>
    <name type="common">Slime mold</name>
    <dbReference type="NCBI Taxonomy" id="5786"/>
    <lineage>
        <taxon>Eukaryota</taxon>
        <taxon>Amoebozoa</taxon>
        <taxon>Evosea</taxon>
        <taxon>Eumycetozoa</taxon>
        <taxon>Dictyostelia</taxon>
        <taxon>Dictyosteliales</taxon>
        <taxon>Dictyosteliaceae</taxon>
        <taxon>Dictyostelium</taxon>
    </lineage>
</organism>
<evidence type="ECO:0000256" key="2">
    <source>
        <dbReference type="ARBA" id="ARBA00013194"/>
    </source>
</evidence>
<dbReference type="Gene3D" id="3.10.50.40">
    <property type="match status" value="2"/>
</dbReference>
<dbReference type="FunCoup" id="F1A3P1">
    <property type="interactions" value="249"/>
</dbReference>
<dbReference type="RefSeq" id="XP_003294286.1">
    <property type="nucleotide sequence ID" value="XM_003294238.1"/>
</dbReference>
<evidence type="ECO:0000256" key="4">
    <source>
        <dbReference type="ARBA" id="ARBA00022803"/>
    </source>
</evidence>
<dbReference type="InterPro" id="IPR001179">
    <property type="entry name" value="PPIase_FKBP_dom"/>
</dbReference>
<dbReference type="PROSITE" id="PS50005">
    <property type="entry name" value="TPR"/>
    <property type="match status" value="1"/>
</dbReference>
<dbReference type="Proteomes" id="UP000001064">
    <property type="component" value="Unassembled WGS sequence"/>
</dbReference>
<dbReference type="STRING" id="5786.F1A3P1"/>
<dbReference type="OMA" id="FGAEGNE"/>
<dbReference type="FunFam" id="3.10.50.40:FF:000113">
    <property type="entry name" value="Peptidylprolyl isomerase"/>
    <property type="match status" value="1"/>
</dbReference>
<dbReference type="GeneID" id="10506438"/>
<evidence type="ECO:0000256" key="7">
    <source>
        <dbReference type="PROSITE-ProRule" id="PRU00104"/>
    </source>
</evidence>
<evidence type="ECO:0000256" key="8">
    <source>
        <dbReference type="PROSITE-ProRule" id="PRU00277"/>
    </source>
</evidence>
<keyword evidence="3" id="KW-0677">Repeat</keyword>
<gene>
    <name evidence="12" type="ORF">DICPUDRAFT_43200</name>
</gene>
<dbReference type="OrthoDB" id="433738at2759"/>
<evidence type="ECO:0000256" key="6">
    <source>
        <dbReference type="ARBA" id="ARBA00023235"/>
    </source>
</evidence>
<reference evidence="13" key="1">
    <citation type="journal article" date="2011" name="Genome Biol.">
        <title>Comparative genomics of the social amoebae Dictyostelium discoideum and Dictyostelium purpureum.</title>
        <authorList>
            <consortium name="US DOE Joint Genome Institute (JGI-PGF)"/>
            <person name="Sucgang R."/>
            <person name="Kuo A."/>
            <person name="Tian X."/>
            <person name="Salerno W."/>
            <person name="Parikh A."/>
            <person name="Feasley C.L."/>
            <person name="Dalin E."/>
            <person name="Tu H."/>
            <person name="Huang E."/>
            <person name="Barry K."/>
            <person name="Lindquist E."/>
            <person name="Shapiro H."/>
            <person name="Bruce D."/>
            <person name="Schmutz J."/>
            <person name="Salamov A."/>
            <person name="Fey P."/>
            <person name="Gaudet P."/>
            <person name="Anjard C."/>
            <person name="Babu M.M."/>
            <person name="Basu S."/>
            <person name="Bushmanova Y."/>
            <person name="van der Wel H."/>
            <person name="Katoh-Kurasawa M."/>
            <person name="Dinh C."/>
            <person name="Coutinho P.M."/>
            <person name="Saito T."/>
            <person name="Elias M."/>
            <person name="Schaap P."/>
            <person name="Kay R.R."/>
            <person name="Henrissat B."/>
            <person name="Eichinger L."/>
            <person name="Rivero F."/>
            <person name="Putnam N.H."/>
            <person name="West C.M."/>
            <person name="Loomis W.F."/>
            <person name="Chisholm R.L."/>
            <person name="Shaulsky G."/>
            <person name="Strassmann J.E."/>
            <person name="Queller D.C."/>
            <person name="Kuspa A."/>
            <person name="Grigoriev I.V."/>
        </authorList>
    </citation>
    <scope>NUCLEOTIDE SEQUENCE [LARGE SCALE GENOMIC DNA]</scope>
    <source>
        <strain evidence="13">QSDP1</strain>
    </source>
</reference>
<feature type="repeat" description="TPR" evidence="9">
    <location>
        <begin position="385"/>
        <end position="418"/>
    </location>
</feature>
<feature type="domain" description="PPIase FKBP-type" evidence="10">
    <location>
        <begin position="57"/>
        <end position="145"/>
    </location>
</feature>
<evidence type="ECO:0000313" key="12">
    <source>
        <dbReference type="EMBL" id="EGC29191.1"/>
    </source>
</evidence>
<dbReference type="PANTHER" id="PTHR46512">
    <property type="entry name" value="PEPTIDYLPROLYL ISOMERASE"/>
    <property type="match status" value="1"/>
</dbReference>
<feature type="domain" description="HECT" evidence="11">
    <location>
        <begin position="74"/>
        <end position="146"/>
    </location>
</feature>
<protein>
    <recommendedName>
        <fullName evidence="2 8">peptidylprolyl isomerase</fullName>
        <ecNumber evidence="2 8">5.2.1.8</ecNumber>
    </recommendedName>
</protein>
<evidence type="ECO:0000259" key="11">
    <source>
        <dbReference type="PROSITE" id="PS50237"/>
    </source>
</evidence>
<feature type="active site" description="Glycyl thioester intermediate" evidence="7">
    <location>
        <position position="135"/>
    </location>
</feature>
<dbReference type="GO" id="GO:0003755">
    <property type="term" value="F:peptidyl-prolyl cis-trans isomerase activity"/>
    <property type="evidence" value="ECO:0007669"/>
    <property type="project" value="UniProtKB-KW"/>
</dbReference>
<dbReference type="SUPFAM" id="SSF54534">
    <property type="entry name" value="FKBP-like"/>
    <property type="match status" value="2"/>
</dbReference>
<dbReference type="SMART" id="SM00028">
    <property type="entry name" value="TPR"/>
    <property type="match status" value="3"/>
</dbReference>
<dbReference type="VEuPathDB" id="AmoebaDB:DICPUDRAFT_43200"/>
<evidence type="ECO:0000256" key="5">
    <source>
        <dbReference type="ARBA" id="ARBA00023110"/>
    </source>
</evidence>
<evidence type="ECO:0000256" key="9">
    <source>
        <dbReference type="PROSITE-ProRule" id="PRU00339"/>
    </source>
</evidence>
<dbReference type="AlphaFoldDB" id="F1A3P1"/>
<dbReference type="InterPro" id="IPR011990">
    <property type="entry name" value="TPR-like_helical_dom_sf"/>
</dbReference>
<dbReference type="Pfam" id="PF00254">
    <property type="entry name" value="FKBP_C"/>
    <property type="match status" value="1"/>
</dbReference>
<dbReference type="InterPro" id="IPR019734">
    <property type="entry name" value="TPR_rpt"/>
</dbReference>
<dbReference type="InParanoid" id="F1A3P1"/>
<dbReference type="FunFam" id="3.10.50.40:FF:000066">
    <property type="entry name" value="Peptidylprolyl isomerase"/>
    <property type="match status" value="1"/>
</dbReference>
<comment type="catalytic activity">
    <reaction evidence="1 8">
        <text>[protein]-peptidylproline (omega=180) = [protein]-peptidylproline (omega=0)</text>
        <dbReference type="Rhea" id="RHEA:16237"/>
        <dbReference type="Rhea" id="RHEA-COMP:10747"/>
        <dbReference type="Rhea" id="RHEA-COMP:10748"/>
        <dbReference type="ChEBI" id="CHEBI:83833"/>
        <dbReference type="ChEBI" id="CHEBI:83834"/>
        <dbReference type="EC" id="5.2.1.8"/>
    </reaction>
</comment>
<dbReference type="InterPro" id="IPR050754">
    <property type="entry name" value="FKBP4/5/8-like"/>
</dbReference>
<dbReference type="PROSITE" id="PS50059">
    <property type="entry name" value="FKBP_PPIASE"/>
    <property type="match status" value="1"/>
</dbReference>
<evidence type="ECO:0000256" key="1">
    <source>
        <dbReference type="ARBA" id="ARBA00000971"/>
    </source>
</evidence>
<dbReference type="KEGG" id="dpp:DICPUDRAFT_43200"/>
<dbReference type="GO" id="GO:0004842">
    <property type="term" value="F:ubiquitin-protein transferase activity"/>
    <property type="evidence" value="ECO:0007669"/>
    <property type="project" value="InterPro"/>
</dbReference>
<dbReference type="InterPro" id="IPR000569">
    <property type="entry name" value="HECT_dom"/>
</dbReference>
<dbReference type="EMBL" id="GL871469">
    <property type="protein sequence ID" value="EGC29191.1"/>
    <property type="molecule type" value="Genomic_DNA"/>
</dbReference>
<dbReference type="InterPro" id="IPR046357">
    <property type="entry name" value="PPIase_dom_sf"/>
</dbReference>
<evidence type="ECO:0000259" key="10">
    <source>
        <dbReference type="PROSITE" id="PS50059"/>
    </source>
</evidence>
<keyword evidence="7" id="KW-0833">Ubl conjugation pathway</keyword>
<accession>F1A3P1</accession>